<dbReference type="Proteomes" id="UP000499080">
    <property type="component" value="Unassembled WGS sequence"/>
</dbReference>
<protein>
    <submittedName>
        <fullName evidence="2">Uncharacterized protein</fullName>
    </submittedName>
</protein>
<feature type="compositionally biased region" description="Low complexity" evidence="1">
    <location>
        <begin position="31"/>
        <end position="42"/>
    </location>
</feature>
<dbReference type="AlphaFoldDB" id="A0A4Y2JZ06"/>
<reference evidence="2 3" key="1">
    <citation type="journal article" date="2019" name="Sci. Rep.">
        <title>Orb-weaving spider Araneus ventricosus genome elucidates the spidroin gene catalogue.</title>
        <authorList>
            <person name="Kono N."/>
            <person name="Nakamura H."/>
            <person name="Ohtoshi R."/>
            <person name="Moran D.A.P."/>
            <person name="Shinohara A."/>
            <person name="Yoshida Y."/>
            <person name="Fujiwara M."/>
            <person name="Mori M."/>
            <person name="Tomita M."/>
            <person name="Arakawa K."/>
        </authorList>
    </citation>
    <scope>NUCLEOTIDE SEQUENCE [LARGE SCALE GENOMIC DNA]</scope>
</reference>
<name>A0A4Y2JZ06_ARAVE</name>
<feature type="region of interest" description="Disordered" evidence="1">
    <location>
        <begin position="31"/>
        <end position="53"/>
    </location>
</feature>
<sequence>MVNELPKDNLLQNNETLVAFALKSAEKQQLPQELSQLPSSLPRAPSPVSLSQPHEAESGCSLLKLAGRITEFLKNYKRVDEILNQLKKDAKSKSIFYRNYGLFNENS</sequence>
<accession>A0A4Y2JZ06</accession>
<keyword evidence="3" id="KW-1185">Reference proteome</keyword>
<organism evidence="2 3">
    <name type="scientific">Araneus ventricosus</name>
    <name type="common">Orbweaver spider</name>
    <name type="synonym">Epeira ventricosa</name>
    <dbReference type="NCBI Taxonomy" id="182803"/>
    <lineage>
        <taxon>Eukaryota</taxon>
        <taxon>Metazoa</taxon>
        <taxon>Ecdysozoa</taxon>
        <taxon>Arthropoda</taxon>
        <taxon>Chelicerata</taxon>
        <taxon>Arachnida</taxon>
        <taxon>Araneae</taxon>
        <taxon>Araneomorphae</taxon>
        <taxon>Entelegynae</taxon>
        <taxon>Araneoidea</taxon>
        <taxon>Araneidae</taxon>
        <taxon>Araneus</taxon>
    </lineage>
</organism>
<proteinExistence type="predicted"/>
<evidence type="ECO:0000313" key="2">
    <source>
        <dbReference type="EMBL" id="GBM94516.1"/>
    </source>
</evidence>
<dbReference type="EMBL" id="BGPR01003977">
    <property type="protein sequence ID" value="GBM94516.1"/>
    <property type="molecule type" value="Genomic_DNA"/>
</dbReference>
<evidence type="ECO:0000256" key="1">
    <source>
        <dbReference type="SAM" id="MobiDB-lite"/>
    </source>
</evidence>
<evidence type="ECO:0000313" key="3">
    <source>
        <dbReference type="Proteomes" id="UP000499080"/>
    </source>
</evidence>
<gene>
    <name evidence="2" type="ORF">AVEN_193003_1</name>
</gene>
<comment type="caution">
    <text evidence="2">The sequence shown here is derived from an EMBL/GenBank/DDBJ whole genome shotgun (WGS) entry which is preliminary data.</text>
</comment>